<evidence type="ECO:0008006" key="4">
    <source>
        <dbReference type="Google" id="ProtNLM"/>
    </source>
</evidence>
<evidence type="ECO:0000313" key="2">
    <source>
        <dbReference type="EMBL" id="PZC72230.1"/>
    </source>
</evidence>
<dbReference type="SUPFAM" id="SSF48371">
    <property type="entry name" value="ARM repeat"/>
    <property type="match status" value="1"/>
</dbReference>
<dbReference type="PANTHER" id="PTHR23161">
    <property type="entry name" value="PROTEIN CIP2A"/>
    <property type="match status" value="1"/>
</dbReference>
<dbReference type="OrthoDB" id="73401at2759"/>
<dbReference type="Proteomes" id="UP000249218">
    <property type="component" value="Unassembled WGS sequence"/>
</dbReference>
<organism evidence="2 3">
    <name type="scientific">Helicoverpa armigera</name>
    <name type="common">Cotton bollworm</name>
    <name type="synonym">Heliothis armigera</name>
    <dbReference type="NCBI Taxonomy" id="29058"/>
    <lineage>
        <taxon>Eukaryota</taxon>
        <taxon>Metazoa</taxon>
        <taxon>Ecdysozoa</taxon>
        <taxon>Arthropoda</taxon>
        <taxon>Hexapoda</taxon>
        <taxon>Insecta</taxon>
        <taxon>Pterygota</taxon>
        <taxon>Neoptera</taxon>
        <taxon>Endopterygota</taxon>
        <taxon>Lepidoptera</taxon>
        <taxon>Glossata</taxon>
        <taxon>Ditrysia</taxon>
        <taxon>Noctuoidea</taxon>
        <taxon>Noctuidae</taxon>
        <taxon>Heliothinae</taxon>
        <taxon>Helicoverpa</taxon>
    </lineage>
</organism>
<dbReference type="InterPro" id="IPR016024">
    <property type="entry name" value="ARM-type_fold"/>
</dbReference>
<feature type="coiled-coil region" evidence="1">
    <location>
        <begin position="989"/>
        <end position="1052"/>
    </location>
</feature>
<dbReference type="EMBL" id="KZ150208">
    <property type="protein sequence ID" value="PZC72230.1"/>
    <property type="molecule type" value="Genomic_DNA"/>
</dbReference>
<reference evidence="2 3" key="1">
    <citation type="journal article" date="2017" name="BMC Biol.">
        <title>Genomic innovations, transcriptional plasticity and gene loss underlying the evolution and divergence of two highly polyphagous and invasive Helicoverpa pest species.</title>
        <authorList>
            <person name="Pearce S.L."/>
            <person name="Clarke D.F."/>
            <person name="East P.D."/>
            <person name="Elfekih S."/>
            <person name="Gordon K.H."/>
            <person name="Jermiin L.S."/>
            <person name="McGaughran A."/>
            <person name="Oakeshott J.G."/>
            <person name="Papanikolaou A."/>
            <person name="Perera O.P."/>
            <person name="Rane R.V."/>
            <person name="Richards S."/>
            <person name="Tay W.T."/>
            <person name="Walsh T.K."/>
            <person name="Anderson A."/>
            <person name="Anderson C.J."/>
            <person name="Asgari S."/>
            <person name="Board P.G."/>
            <person name="Bretschneider A."/>
            <person name="Campbell P.M."/>
            <person name="Chertemps T."/>
            <person name="Christeller J.T."/>
            <person name="Coppin C.W."/>
            <person name="Downes S.J."/>
            <person name="Duan G."/>
            <person name="Farnsworth C.A."/>
            <person name="Good R.T."/>
            <person name="Han L.B."/>
            <person name="Han Y.C."/>
            <person name="Hatje K."/>
            <person name="Horne I."/>
            <person name="Huang Y.P."/>
            <person name="Hughes D.S."/>
            <person name="Jacquin-Joly E."/>
            <person name="James W."/>
            <person name="Jhangiani S."/>
            <person name="Kollmar M."/>
            <person name="Kuwar S.S."/>
            <person name="Li S."/>
            <person name="Liu N.Y."/>
            <person name="Maibeche M.T."/>
            <person name="Miller J.R."/>
            <person name="Montagne N."/>
            <person name="Perry T."/>
            <person name="Qu J."/>
            <person name="Song S.V."/>
            <person name="Sutton G.G."/>
            <person name="Vogel H."/>
            <person name="Walenz B.P."/>
            <person name="Xu W."/>
            <person name="Zhang H.J."/>
            <person name="Zou Z."/>
            <person name="Batterham P."/>
            <person name="Edwards O.R."/>
            <person name="Feyereisen R."/>
            <person name="Gibbs R.A."/>
            <person name="Heckel D.G."/>
            <person name="McGrath A."/>
            <person name="Robin C."/>
            <person name="Scherer S.E."/>
            <person name="Worley K.C."/>
            <person name="Wu Y.D."/>
        </authorList>
    </citation>
    <scope>NUCLEOTIDE SEQUENCE [LARGE SCALE GENOMIC DNA]</scope>
    <source>
        <strain evidence="2">Harm_GR_Male_#8</strain>
        <tissue evidence="2">Whole organism</tissue>
    </source>
</reference>
<name>A0A2W1BHF0_HELAM</name>
<accession>A0A2W1BHF0</accession>
<keyword evidence="1" id="KW-0175">Coiled coil</keyword>
<evidence type="ECO:0000256" key="1">
    <source>
        <dbReference type="SAM" id="Coils"/>
    </source>
</evidence>
<keyword evidence="3" id="KW-1185">Reference proteome</keyword>
<feature type="coiled-coil region" evidence="1">
    <location>
        <begin position="1106"/>
        <end position="1133"/>
    </location>
</feature>
<dbReference type="InterPro" id="IPR042510">
    <property type="entry name" value="CIP2A"/>
</dbReference>
<protein>
    <recommendedName>
        <fullName evidence="4">Protein CIP2A</fullName>
    </recommendedName>
</protein>
<evidence type="ECO:0000313" key="3">
    <source>
        <dbReference type="Proteomes" id="UP000249218"/>
    </source>
</evidence>
<proteinExistence type="predicted"/>
<sequence length="1165" mass="128265">MEMEVDGAENFSNPSEGGKFSNLKAFVTAAREFEATHSESAVNLMTRYLGLIASSCDLSIFSPGRSEVCAFFSSLWRVMCDGRGPHWAGVAVLARAAIEPSARHALTHTYKFMPILARLLSDSISNDKKIKLLSVMQEISYGIKISWQESYLSSLMKQLTEWITQPMTEPQHRTIGHKSLTVLVNVCYGNLPAIYALMRTVDTKDFVVHLISLKDGGYGGVEVCRLLLCLSGATRGAAATRQPDVHSYLCCTMRTFNKAVSEGDATQLLHAYTFVNDLCSDSNLRSYVLTYPHFVTALTEALKDVKELCKAAPEDMGEPENATACLRNVLKFLTVLISLDLYALRCHHSALIFLCMKASRICLPEALELFAAIVSQYKDEGRLPQELITVISDGLPGLLVPPALEPGKAGLQWLQVVGALCESAETQERVMQEVTPDAFEDTLYSVLQYTSQNGVVGAEASAAAVVVGCRVALTLAPLDWQWEAALARMLAHHQVRKLLCVGLTSSNGPRRRQILQLVKHHYFPSDQMSQVFGESVQGTVDTTTELSSNSTSGACAESAWCAARLAPAQEHAVDALVAELRDKLSHGKDGGYGGVEVCRLLLCLSGATRGAAATRQPDVHSYLCCTMRTFNKAVSEGDATQLLHAYTFVNDLCSDSNLRSYVLTYPHFVTALTEALKDVKELCKAAPEDMGEPENATACLRNVLKFLTVLISLDEGRLPQELITVISDGLPGLLVPPALEPGKAGLQWLQVVGALCESAETQERVMQEVTPDAFEDTLYSVLQYTSQNGVVGAEASAAAVVVGCRVALTLAPLDWQWEAALARMLAHHQVRKLLCVGLTSSNGLRRRQILQLVKHHYFPSDQMSQVFGESVQGTVDTTTELSSNSTSGACAESAWCAARLAPAQEHAVDALVAELRDKLSHGKISDIATSSVMELYGYKMTCLEQRLHSHSVALQGASEHMASLQHALAMLQATNSSQQDVLYTTQMQNERHKKTIEDLHKQLEDAETTLRGFRAKLAAEKLDKENQKENLHKEFRAQMASLESEMKVREREFEERQKAIEAETRAIQKKLDQQTSKNSELAGVLIKFEERVKQRDKKLEDAAASDATLRRELEQKDTTIKQLEKTVLERENRLYQLTTQLEEMKRVQEMVAKLMSKSASTSMAS</sequence>
<dbReference type="AlphaFoldDB" id="A0A2W1BHF0"/>
<gene>
    <name evidence="2" type="primary">HaOG211734</name>
    <name evidence="2" type="ORF">B5X24_HaOG211734</name>
</gene>
<dbReference type="PANTHER" id="PTHR23161:SF2">
    <property type="entry name" value="PROTEIN CIP2A"/>
    <property type="match status" value="1"/>
</dbReference>